<feature type="region of interest" description="Disordered" evidence="1">
    <location>
        <begin position="806"/>
        <end position="827"/>
    </location>
</feature>
<comment type="caution">
    <text evidence="3">The sequence shown here is derived from an EMBL/GenBank/DDBJ whole genome shotgun (WGS) entry which is preliminary data.</text>
</comment>
<feature type="region of interest" description="Disordered" evidence="1">
    <location>
        <begin position="1"/>
        <end position="39"/>
    </location>
</feature>
<feature type="compositionally biased region" description="Basic and acidic residues" evidence="1">
    <location>
        <begin position="7"/>
        <end position="22"/>
    </location>
</feature>
<feature type="compositionally biased region" description="Basic and acidic residues" evidence="1">
    <location>
        <begin position="806"/>
        <end position="816"/>
    </location>
</feature>
<accession>A0A2T0I3J2</accession>
<reference evidence="3 4" key="1">
    <citation type="submission" date="2018-03" db="EMBL/GenBank/DDBJ databases">
        <title>Blue discolouration in mozzarella cheese caused by Pseudomonas fluorescens.</title>
        <authorList>
            <person name="Chiesa F."/>
            <person name="Dalmasso A."/>
            <person name="Lomonaco S."/>
        </authorList>
    </citation>
    <scope>NUCLEOTIDE SEQUENCE [LARGE SCALE GENOMIC DNA]</scope>
    <source>
        <strain evidence="3 4">11293</strain>
    </source>
</reference>
<dbReference type="RefSeq" id="WP_106118239.1">
    <property type="nucleotide sequence ID" value="NZ_PVUH01000013.1"/>
</dbReference>
<dbReference type="InterPro" id="IPR041595">
    <property type="entry name" value="Inorganic_Pase"/>
</dbReference>
<name>A0A2T0I3J2_PSEFL</name>
<feature type="region of interest" description="Disordered" evidence="1">
    <location>
        <begin position="649"/>
        <end position="728"/>
    </location>
</feature>
<dbReference type="Pfam" id="PF18823">
    <property type="entry name" value="InPase"/>
    <property type="match status" value="1"/>
</dbReference>
<sequence length="1043" mass="110117">MAAWEDAPLHEAKAVARPENRSAKSAWEAAPLAEQKAPQEGGFIQSVKNLFTGEDRQTRATKELPELQNSGLFKGLDIPAGQQAALFAALPTTTDTGEIAKMLRSSSPYIGISQDEKGNLIAANNKTGVQAVINKPGLTGLDVAQAAGIGAAFTPAGRVATMAGGGVARQALVLGAGSAATQAGLEGLQANAGGDVDGSEIAIAGALGAAAPIVAGAVGGLVDAGGRTIRAMRTPAQGENAQLVQAAERSNIPLMTSDVFPPETFMSRSAQVAGERIPFAGTGGARQAQREARVAAVEDLNTQYPTPQADQIMESLQARVGRRRQAAGNRIGRYEAQLDQVGVVPYARTTQAADDALAELNRPGIVGSPEAANEIQQFMQTLNAAPQTYSSLRENRTALRDIVKSFDGAARSQLPTRAKALLTRLQSALYDDMSDVAQANLPVQDVLKLRQANAIYGEEAGKVSKSRMKSVLDRGDVTPELAESLLFSRKPSEVRNLFQSLDTEGRQAARATIIQKLLRDSHGADGLSPDRFINNMNKMPAQANIFFRDADRQQLEGLRRVLDATRRAGQAGVMTNSGQQNYSIGGFAAATAAGLKAIPIAGAIGGFARLYESAPVRNALIRLAENPSTGASSAAAQALAVRFSPYLQAMQSGGGDDDNSGATAPVDTPPVPAGQPALPQVQSQDLLPSQGPAKLSENDQQSRETGAPDPVGPDNPKQQGLITAGNIDLNARPTVRNADGSISTVRSMSIGIDGKEVLIPTVSDDGRIMSDDEAIQTYQRTGKHLGMFKDPESASAYAEKLHEDQADQYGDKDGAKPGDVLPEAGDDQAALPPAQALDLAARSAATSPDNDLPEPSIAQKEAGNYRKGHIKLQGLNIAIENPRGSERKGVDANGKEWSHSMSDHYGYIKRTTGADGDQVDVYVGPEPFSQRVYVVDQKDQGSGKFDEHKVMLGYTSQAAAIKAYKSNFDKDWSVGDVTEMKMPEFKAWLKAGDTAKPLAAVTSKPTVKSISAKMAAVRLGGMSAERKQQELAKLTQEREQLVS</sequence>
<evidence type="ECO:0000259" key="2">
    <source>
        <dbReference type="Pfam" id="PF18823"/>
    </source>
</evidence>
<dbReference type="Proteomes" id="UP000239731">
    <property type="component" value="Unassembled WGS sequence"/>
</dbReference>
<dbReference type="EMBL" id="PVUH01000013">
    <property type="protein sequence ID" value="PRW89890.1"/>
    <property type="molecule type" value="Genomic_DNA"/>
</dbReference>
<protein>
    <recommendedName>
        <fullName evidence="2">Inorganic pyrophosphatase domain-containing protein</fullName>
    </recommendedName>
</protein>
<evidence type="ECO:0000313" key="4">
    <source>
        <dbReference type="Proteomes" id="UP000239731"/>
    </source>
</evidence>
<feature type="region of interest" description="Disordered" evidence="1">
    <location>
        <begin position="841"/>
        <end position="864"/>
    </location>
</feature>
<dbReference type="AlphaFoldDB" id="A0A2T0I3J2"/>
<proteinExistence type="predicted"/>
<organism evidence="3 4">
    <name type="scientific">Pseudomonas fluorescens</name>
    <dbReference type="NCBI Taxonomy" id="294"/>
    <lineage>
        <taxon>Bacteria</taxon>
        <taxon>Pseudomonadati</taxon>
        <taxon>Pseudomonadota</taxon>
        <taxon>Gammaproteobacteria</taxon>
        <taxon>Pseudomonadales</taxon>
        <taxon>Pseudomonadaceae</taxon>
        <taxon>Pseudomonas</taxon>
    </lineage>
</organism>
<evidence type="ECO:0000256" key="1">
    <source>
        <dbReference type="SAM" id="MobiDB-lite"/>
    </source>
</evidence>
<feature type="domain" description="Inorganic pyrophosphatase" evidence="2">
    <location>
        <begin position="858"/>
        <end position="990"/>
    </location>
</feature>
<gene>
    <name evidence="3" type="ORF">C7A10_19295</name>
</gene>
<evidence type="ECO:0000313" key="3">
    <source>
        <dbReference type="EMBL" id="PRW89890.1"/>
    </source>
</evidence>